<dbReference type="Pfam" id="PF22815">
    <property type="entry name" value="CatAgl_D1"/>
    <property type="match status" value="1"/>
</dbReference>
<dbReference type="InterPro" id="IPR012334">
    <property type="entry name" value="Pectin_lyas_fold"/>
</dbReference>
<keyword evidence="5" id="KW-1185">Reference proteome</keyword>
<dbReference type="CDD" id="cd14490">
    <property type="entry name" value="CBM6-CBM35-CBM36_like_1"/>
    <property type="match status" value="1"/>
</dbReference>
<sequence>MKWIILVCALWVPATLAVDWIPGRGAKVAFIEQEAEHANHNGKVIGNDRHYGNLSSEASQRRAVTLDAVGQYVEFTMPIKANSFVVRYSIPDTAGGKDKEVRDAPIDLYVNNAKYATLMFTSRYSWYYGGYPFNNIPGDHPHHFYTEVRTLFKQEYPAGTKVKLQVTSTAQSPTYTIDVADFELVGPAIPQPAGSLSVADYKADPTGKTDSTAAFQQAVNAGSQQKKPVYIPTGTYLLYDHVIVDNVQLVGAGPWYSVLTGRHPTDRSKAVGVYGKYAKDGGSKNVVLKDFAIIGDIRERVDDFQVNAIGGALSNSVVDNLWLQHTKCGAWMDGPMDN</sequence>
<dbReference type="InterPro" id="IPR024535">
    <property type="entry name" value="RHGA/B-epi-like_pectate_lyase"/>
</dbReference>
<dbReference type="AlphaFoldDB" id="A0A7R9QPQ1"/>
<dbReference type="Pfam" id="PF12708">
    <property type="entry name" value="Pect-lyase_RHGA_epim"/>
    <property type="match status" value="1"/>
</dbReference>
<dbReference type="Gene3D" id="2.60.120.260">
    <property type="entry name" value="Galactose-binding domain-like"/>
    <property type="match status" value="1"/>
</dbReference>
<feature type="non-terminal residue" evidence="4">
    <location>
        <position position="1"/>
    </location>
</feature>
<feature type="signal peptide" evidence="1">
    <location>
        <begin position="1"/>
        <end position="17"/>
    </location>
</feature>
<feature type="chain" id="PRO_5035593010" description="Pectate lyase superfamily protein domain-containing protein" evidence="1">
    <location>
        <begin position="18"/>
        <end position="338"/>
    </location>
</feature>
<evidence type="ECO:0000256" key="1">
    <source>
        <dbReference type="SAM" id="SignalP"/>
    </source>
</evidence>
<accession>A0A7R9QPQ1</accession>
<keyword evidence="1" id="KW-0732">Signal</keyword>
<gene>
    <name evidence="4" type="ORF">ONB1V03_LOCUS9939</name>
</gene>
<dbReference type="EMBL" id="OC921303">
    <property type="protein sequence ID" value="CAD7653282.1"/>
    <property type="molecule type" value="Genomic_DNA"/>
</dbReference>
<feature type="domain" description="CBM6/CBM35/CBM36-like 1" evidence="3">
    <location>
        <begin position="31"/>
        <end position="185"/>
    </location>
</feature>
<evidence type="ECO:0000313" key="4">
    <source>
        <dbReference type="EMBL" id="CAD7653282.1"/>
    </source>
</evidence>
<name>A0A7R9QPQ1_9ACAR</name>
<evidence type="ECO:0000259" key="3">
    <source>
        <dbReference type="Pfam" id="PF22815"/>
    </source>
</evidence>
<reference evidence="4" key="1">
    <citation type="submission" date="2020-11" db="EMBL/GenBank/DDBJ databases">
        <authorList>
            <person name="Tran Van P."/>
        </authorList>
    </citation>
    <scope>NUCLEOTIDE SEQUENCE</scope>
</reference>
<feature type="domain" description="Rhamnogalacturonase A/B/Epimerase-like pectate lyase" evidence="2">
    <location>
        <begin position="197"/>
        <end position="293"/>
    </location>
</feature>
<dbReference type="InterPro" id="IPR033801">
    <property type="entry name" value="CBM6-CBM35-CBM36-like_1"/>
</dbReference>
<dbReference type="Proteomes" id="UP000728032">
    <property type="component" value="Unassembled WGS sequence"/>
</dbReference>
<evidence type="ECO:0000259" key="2">
    <source>
        <dbReference type="Pfam" id="PF12708"/>
    </source>
</evidence>
<organism evidence="4">
    <name type="scientific">Oppiella nova</name>
    <dbReference type="NCBI Taxonomy" id="334625"/>
    <lineage>
        <taxon>Eukaryota</taxon>
        <taxon>Metazoa</taxon>
        <taxon>Ecdysozoa</taxon>
        <taxon>Arthropoda</taxon>
        <taxon>Chelicerata</taxon>
        <taxon>Arachnida</taxon>
        <taxon>Acari</taxon>
        <taxon>Acariformes</taxon>
        <taxon>Sarcoptiformes</taxon>
        <taxon>Oribatida</taxon>
        <taxon>Brachypylina</taxon>
        <taxon>Oppioidea</taxon>
        <taxon>Oppiidae</taxon>
        <taxon>Oppiella</taxon>
    </lineage>
</organism>
<dbReference type="InterPro" id="IPR011050">
    <property type="entry name" value="Pectin_lyase_fold/virulence"/>
</dbReference>
<protein>
    <recommendedName>
        <fullName evidence="6">Pectate lyase superfamily protein domain-containing protein</fullName>
    </recommendedName>
</protein>
<evidence type="ECO:0008006" key="6">
    <source>
        <dbReference type="Google" id="ProtNLM"/>
    </source>
</evidence>
<evidence type="ECO:0000313" key="5">
    <source>
        <dbReference type="Proteomes" id="UP000728032"/>
    </source>
</evidence>
<dbReference type="Gene3D" id="2.160.20.10">
    <property type="entry name" value="Single-stranded right-handed beta-helix, Pectin lyase-like"/>
    <property type="match status" value="1"/>
</dbReference>
<dbReference type="OrthoDB" id="6501823at2759"/>
<dbReference type="EMBL" id="CAJPVJ010006478">
    <property type="protein sequence ID" value="CAG2170469.1"/>
    <property type="molecule type" value="Genomic_DNA"/>
</dbReference>
<dbReference type="SUPFAM" id="SSF51126">
    <property type="entry name" value="Pectin lyase-like"/>
    <property type="match status" value="1"/>
</dbReference>
<proteinExistence type="predicted"/>